<dbReference type="Proteomes" id="UP000499080">
    <property type="component" value="Unassembled WGS sequence"/>
</dbReference>
<accession>A0A4Y2HEN4</accession>
<gene>
    <name evidence="2" type="ORF">AVEN_275769_1</name>
</gene>
<feature type="transmembrane region" description="Helical" evidence="1">
    <location>
        <begin position="125"/>
        <end position="142"/>
    </location>
</feature>
<evidence type="ECO:0000313" key="2">
    <source>
        <dbReference type="EMBL" id="GBM63742.1"/>
    </source>
</evidence>
<reference evidence="2 3" key="1">
    <citation type="journal article" date="2019" name="Sci. Rep.">
        <title>Orb-weaving spider Araneus ventricosus genome elucidates the spidroin gene catalogue.</title>
        <authorList>
            <person name="Kono N."/>
            <person name="Nakamura H."/>
            <person name="Ohtoshi R."/>
            <person name="Moran D.A.P."/>
            <person name="Shinohara A."/>
            <person name="Yoshida Y."/>
            <person name="Fujiwara M."/>
            <person name="Mori M."/>
            <person name="Tomita M."/>
            <person name="Arakawa K."/>
        </authorList>
    </citation>
    <scope>NUCLEOTIDE SEQUENCE [LARGE SCALE GENOMIC DNA]</scope>
</reference>
<name>A0A4Y2HEN4_ARAVE</name>
<protein>
    <submittedName>
        <fullName evidence="2">Uncharacterized protein</fullName>
    </submittedName>
</protein>
<sequence>MFAIVPVVRQILKDSEQQKLFGPYGQRNSGQPRQGSCFGGNLNSSSFAIVLCQKYFTSGPSLSLFVRMELLPDPSLKHHKWSRLCSLVSMDLLQLICTDFISDPQIYAVVEKWALQFNLQHHVRSPLLGIFLLLAVPIYYFGKKKRHF</sequence>
<dbReference type="AlphaFoldDB" id="A0A4Y2HEN4"/>
<keyword evidence="1" id="KW-1133">Transmembrane helix</keyword>
<keyword evidence="3" id="KW-1185">Reference proteome</keyword>
<organism evidence="2 3">
    <name type="scientific">Araneus ventricosus</name>
    <name type="common">Orbweaver spider</name>
    <name type="synonym">Epeira ventricosa</name>
    <dbReference type="NCBI Taxonomy" id="182803"/>
    <lineage>
        <taxon>Eukaryota</taxon>
        <taxon>Metazoa</taxon>
        <taxon>Ecdysozoa</taxon>
        <taxon>Arthropoda</taxon>
        <taxon>Chelicerata</taxon>
        <taxon>Arachnida</taxon>
        <taxon>Araneae</taxon>
        <taxon>Araneomorphae</taxon>
        <taxon>Entelegynae</taxon>
        <taxon>Araneoidea</taxon>
        <taxon>Araneidae</taxon>
        <taxon>Araneus</taxon>
    </lineage>
</organism>
<evidence type="ECO:0000256" key="1">
    <source>
        <dbReference type="SAM" id="Phobius"/>
    </source>
</evidence>
<proteinExistence type="predicted"/>
<dbReference type="EMBL" id="BGPR01001887">
    <property type="protein sequence ID" value="GBM63742.1"/>
    <property type="molecule type" value="Genomic_DNA"/>
</dbReference>
<comment type="caution">
    <text evidence="2">The sequence shown here is derived from an EMBL/GenBank/DDBJ whole genome shotgun (WGS) entry which is preliminary data.</text>
</comment>
<keyword evidence="1" id="KW-0812">Transmembrane</keyword>
<evidence type="ECO:0000313" key="3">
    <source>
        <dbReference type="Proteomes" id="UP000499080"/>
    </source>
</evidence>
<keyword evidence="1" id="KW-0472">Membrane</keyword>